<dbReference type="InterPro" id="IPR002423">
    <property type="entry name" value="Cpn60/GroEL/TCP-1"/>
</dbReference>
<feature type="region of interest" description="Disordered" evidence="9">
    <location>
        <begin position="695"/>
        <end position="740"/>
    </location>
</feature>
<evidence type="ECO:0000259" key="10">
    <source>
        <dbReference type="PROSITE" id="PS51455"/>
    </source>
</evidence>
<comment type="subunit">
    <text evidence="6">Component of the PI(3,5)P2 regulatory complex at least composed of ATG18, SAC/FIG4, FAB1 and VAC14.</text>
</comment>
<gene>
    <name evidence="11" type="ORF">L484_016418</name>
</gene>
<dbReference type="InterPro" id="IPR044769">
    <property type="entry name" value="PIKfyve_PIPKc"/>
</dbReference>
<dbReference type="eggNOG" id="KOG0230">
    <property type="taxonomic scope" value="Eukaryota"/>
</dbReference>
<evidence type="ECO:0000256" key="1">
    <source>
        <dbReference type="ARBA" id="ARBA00012009"/>
    </source>
</evidence>
<dbReference type="PROSITE" id="PS51455">
    <property type="entry name" value="PIPK"/>
    <property type="match status" value="1"/>
</dbReference>
<dbReference type="SUPFAM" id="SSF56104">
    <property type="entry name" value="SAICAR synthase-like"/>
    <property type="match status" value="1"/>
</dbReference>
<name>W9QXB1_9ROSA</name>
<dbReference type="GO" id="GO:0000285">
    <property type="term" value="F:1-phosphatidylinositol-3-phosphate 5-kinase activity"/>
    <property type="evidence" value="ECO:0007669"/>
    <property type="project" value="UniProtKB-EC"/>
</dbReference>
<dbReference type="FunFam" id="3.30.810.10:FF:000001">
    <property type="entry name" value="1-phosphatidylinositol 3-phosphate 5-kinase FAB1"/>
    <property type="match status" value="1"/>
</dbReference>
<protein>
    <recommendedName>
        <fullName evidence="1">1-phosphatidylinositol-3-phosphate 5-kinase</fullName>
        <ecNumber evidence="1">2.7.1.150</ecNumber>
    </recommendedName>
    <alternativeName>
        <fullName evidence="7">Phosphatidylinositol 3-phosphate 5-kinase type III</fullName>
    </alternativeName>
</protein>
<dbReference type="GO" id="GO:0046854">
    <property type="term" value="P:phosphatidylinositol phosphate biosynthetic process"/>
    <property type="evidence" value="ECO:0007669"/>
    <property type="project" value="TreeGrafter"/>
</dbReference>
<dbReference type="Pfam" id="PF01504">
    <property type="entry name" value="PIP5K"/>
    <property type="match status" value="2"/>
</dbReference>
<keyword evidence="5 8" id="KW-0067">ATP-binding</keyword>
<dbReference type="InterPro" id="IPR027409">
    <property type="entry name" value="GroEL-like_apical_dom_sf"/>
</dbReference>
<accession>W9QXB1</accession>
<evidence type="ECO:0000256" key="9">
    <source>
        <dbReference type="SAM" id="MobiDB-lite"/>
    </source>
</evidence>
<reference evidence="12" key="1">
    <citation type="submission" date="2013-01" db="EMBL/GenBank/DDBJ databases">
        <title>Draft Genome Sequence of a Mulberry Tree, Morus notabilis C.K. Schneid.</title>
        <authorList>
            <person name="He N."/>
            <person name="Zhao S."/>
        </authorList>
    </citation>
    <scope>NUCLEOTIDE SEQUENCE</scope>
</reference>
<dbReference type="GO" id="GO:0010008">
    <property type="term" value="C:endosome membrane"/>
    <property type="evidence" value="ECO:0007669"/>
    <property type="project" value="TreeGrafter"/>
</dbReference>
<dbReference type="Gene3D" id="3.30.810.10">
    <property type="entry name" value="2-Layer Sandwich"/>
    <property type="match status" value="1"/>
</dbReference>
<keyword evidence="12" id="KW-1185">Reference proteome</keyword>
<evidence type="ECO:0000256" key="8">
    <source>
        <dbReference type="PROSITE-ProRule" id="PRU00781"/>
    </source>
</evidence>
<dbReference type="Gene3D" id="3.30.800.10">
    <property type="entry name" value="Phosphatidylinositol Phosphate Kinase II Beta"/>
    <property type="match status" value="1"/>
</dbReference>
<keyword evidence="2 8" id="KW-0808">Transferase</keyword>
<sequence>MCHNCGAELAKSKEERKTQDNVNSLKLGKQDSILSCKCCEDKHEREFLLCNGMQSPYATPIICPTTSLSSSDRSTSGFSELSVDMNMYDRSNQEGVVNSYQDNHNYRPSGQLHDFSFEISVNGHDTSHAPLGSPTDNGRFTSRDVNGAIPSSNALDEKDIGTENASGSDDEDVENSHPFEDDVDAEIWETPEPEDPKDDMEGSVAFNDDDDDECGDGTEWGKPSSLCTPSRGEGSGSYKFKEEKQRAMEEVVNGKFKALVCQLLKSVGIAPDGEDGATWVDIVTSLSWEAASFLKPDAIVSNSMDPNGYVKVKCIATGVCSQSQLVKGLVFKKHAAHKHMPTKYKNPKLLLVRGVLGQSSSGLSSFDSMEQEKDYLKSVIATLDLCHPNVVLVEKSVSRDIQESILKKGMTLVFDMKLHRLERIARCTGSPILSSDTLTSQKLKQCDSFYIEKFVEEHAGSGEGGKKLSKTLMFIEGCPTRLGCTILLKGAPSDELKRVKCVVQCAVIMAYHMILETSFLVDQRAMLSTIPLSGVTNLMSSELVNALSNYQQCPNLGSDHSNAPCLGEATAETELPKVDIPISNSFHFHDSATETELPKVEIPISNGFHELDSHNSDLELEGNSLLYEPYNPAILSGFSSLSASLKKVIGENFPIASSSYQSLSSYFGFNGRESNGQIANVISASTSPKALDYNVAEDKSSSDEEKLLNVEESESSNESSEAAAEEAKKDSDNEEGKSKNGINAVLDSQSILVLMSRRNALRGTVCEQSHFSHIMFYKNFDVPLGKFLRDNLLNQKTLCSICGELPEAHLYYYAHHKKQLTIKVKRLRPEKSLHGEAEGKIWMWGRCGKCKDGNGIRKSTKRVLVSNPARGLSFGKFLELGFSHHSSSRKLSSCGHSLHRDFLYFFGLGPRVAMFRYSPVATYTVSLPPQKLQLSNSIKQDFLMKETQNVYMKGILLFTEVESCLKKIKCQFEGLTLNLRGSIKEFSDIEDMLKQEISDFEVNVKKAVSKNGNSDQGVYKLLGLNRLLWELLLESCIWDQRMHSLLLPDARMLDSGTVKKAVKEQKHVEMDGIARERNVGPEVSLERSDLGINGGANVNVNLATSADVDEFPVEEILVEDKAEESKGDDISSASTAAEGIDILIEGDLSPKGSSNYDSHLLSNGSSHYPSDYSWSDNKSENSLLCNSENSNGWFWSPFADIRCIDMRDLQRLYFQKFESLSRYALENLPTAYQLITEEGQRLHIPLGAENYVISNYDGELSSIIACALALMKEGDDASKSLESFHSLTRIPTIISSHWSSHGSSDSDSVNSTASISFDESRFSSFDGVNLLESLVPPGTVNPIVSFGFDKSLGKHRYTVICPYANQFRDLRNWCCPSELDYIASLSRCRNWDAKGGKSKSFFAKTLDERLIIKEIKRTEFESFMKFADDYFKYMKESFEVGNQTCLAKVLGIYQVVVRQAKTGKETRHDLMVMENLTFGRNITRQYDLKGALHARYNTTANDPGNVLLDQNFVNDMNSSPLYVSNRAKRLLERAVWNDTTFLNSINVMDYSLLVVVDTQRRELVCGIIDYLRQYTWDKQLETWVKSSLVPKNLLPTVISPIEYKRRFRKFMATHFLSVPDNWCPEKSSDHCDLCGVRD</sequence>
<dbReference type="OrthoDB" id="158357at2759"/>
<dbReference type="EC" id="2.7.1.150" evidence="1"/>
<dbReference type="GO" id="GO:0005524">
    <property type="term" value="F:ATP binding"/>
    <property type="evidence" value="ECO:0007669"/>
    <property type="project" value="UniProtKB-UniRule"/>
</dbReference>
<dbReference type="InterPro" id="IPR027484">
    <property type="entry name" value="PInositol-4-P-5-kinase_N"/>
</dbReference>
<evidence type="ECO:0000256" key="5">
    <source>
        <dbReference type="ARBA" id="ARBA00022840"/>
    </source>
</evidence>
<dbReference type="Pfam" id="PF00118">
    <property type="entry name" value="Cpn60_TCP1"/>
    <property type="match status" value="1"/>
</dbReference>
<evidence type="ECO:0000256" key="3">
    <source>
        <dbReference type="ARBA" id="ARBA00022741"/>
    </source>
</evidence>
<keyword evidence="3 8" id="KW-0547">Nucleotide-binding</keyword>
<dbReference type="PANTHER" id="PTHR45748">
    <property type="entry name" value="1-PHOSPHATIDYLINOSITOL 3-PHOSPHATE 5-KINASE-RELATED"/>
    <property type="match status" value="1"/>
</dbReference>
<feature type="compositionally biased region" description="Basic and acidic residues" evidence="9">
    <location>
        <begin position="725"/>
        <end position="738"/>
    </location>
</feature>
<dbReference type="InterPro" id="IPR002498">
    <property type="entry name" value="PInositol-4-P-4/5-kinase_core"/>
</dbReference>
<dbReference type="PANTHER" id="PTHR45748:SF4">
    <property type="entry name" value="1-PHOSPHATIDYLINOSITOL-3-PHOSPHATE 5-KINASE FAB1D-RELATED"/>
    <property type="match status" value="1"/>
</dbReference>
<feature type="compositionally biased region" description="Basic and acidic residues" evidence="9">
    <location>
        <begin position="696"/>
        <end position="709"/>
    </location>
</feature>
<feature type="domain" description="PIPK" evidence="10">
    <location>
        <begin position="1282"/>
        <end position="1615"/>
    </location>
</feature>
<feature type="compositionally biased region" description="Acidic residues" evidence="9">
    <location>
        <begin position="207"/>
        <end position="216"/>
    </location>
</feature>
<dbReference type="FunFam" id="3.30.800.10:FF:000007">
    <property type="entry name" value="Putative 1-phosphatidylinositol-4-phosphate 5-kinase/ zinc ion binding family"/>
    <property type="match status" value="1"/>
</dbReference>
<evidence type="ECO:0000256" key="6">
    <source>
        <dbReference type="ARBA" id="ARBA00023464"/>
    </source>
</evidence>
<proteinExistence type="predicted"/>
<organism evidence="11 12">
    <name type="scientific">Morus notabilis</name>
    <dbReference type="NCBI Taxonomy" id="981085"/>
    <lineage>
        <taxon>Eukaryota</taxon>
        <taxon>Viridiplantae</taxon>
        <taxon>Streptophyta</taxon>
        <taxon>Embryophyta</taxon>
        <taxon>Tracheophyta</taxon>
        <taxon>Spermatophyta</taxon>
        <taxon>Magnoliopsida</taxon>
        <taxon>eudicotyledons</taxon>
        <taxon>Gunneridae</taxon>
        <taxon>Pentapetalae</taxon>
        <taxon>rosids</taxon>
        <taxon>fabids</taxon>
        <taxon>Rosales</taxon>
        <taxon>Moraceae</taxon>
        <taxon>Moreae</taxon>
        <taxon>Morus</taxon>
    </lineage>
</organism>
<evidence type="ECO:0000313" key="12">
    <source>
        <dbReference type="Proteomes" id="UP000030645"/>
    </source>
</evidence>
<evidence type="ECO:0000313" key="11">
    <source>
        <dbReference type="EMBL" id="EXB57366.1"/>
    </source>
</evidence>
<dbReference type="STRING" id="981085.W9QXB1"/>
<dbReference type="Proteomes" id="UP000030645">
    <property type="component" value="Unassembled WGS sequence"/>
</dbReference>
<dbReference type="CDD" id="cd03334">
    <property type="entry name" value="Fab1_TCP"/>
    <property type="match status" value="1"/>
</dbReference>
<dbReference type="SUPFAM" id="SSF52029">
    <property type="entry name" value="GroEL apical domain-like"/>
    <property type="match status" value="1"/>
</dbReference>
<feature type="compositionally biased region" description="Polar residues" evidence="9">
    <location>
        <begin position="134"/>
        <end position="154"/>
    </location>
</feature>
<feature type="region of interest" description="Disordered" evidence="9">
    <location>
        <begin position="125"/>
        <end position="240"/>
    </location>
</feature>
<dbReference type="InterPro" id="IPR027483">
    <property type="entry name" value="PInositol-4-P-4/5-kinase_C_sf"/>
</dbReference>
<dbReference type="Gene3D" id="3.50.7.10">
    <property type="entry name" value="GroEL"/>
    <property type="match status" value="1"/>
</dbReference>
<dbReference type="KEGG" id="mnt:21399466"/>
<dbReference type="CDD" id="cd17300">
    <property type="entry name" value="PIPKc_PIKfyve"/>
    <property type="match status" value="1"/>
</dbReference>
<evidence type="ECO:0000256" key="2">
    <source>
        <dbReference type="ARBA" id="ARBA00022679"/>
    </source>
</evidence>
<dbReference type="FunFam" id="3.50.7.10:FF:000007">
    <property type="entry name" value="1-phosphatidylinositol 3-phosphate 5-kinase isoform X1"/>
    <property type="match status" value="1"/>
</dbReference>
<evidence type="ECO:0000256" key="7">
    <source>
        <dbReference type="ARBA" id="ARBA00077223"/>
    </source>
</evidence>
<dbReference type="EMBL" id="KE344346">
    <property type="protein sequence ID" value="EXB57366.1"/>
    <property type="molecule type" value="Genomic_DNA"/>
</dbReference>
<keyword evidence="4 8" id="KW-0418">Kinase</keyword>
<evidence type="ECO:0000256" key="4">
    <source>
        <dbReference type="ARBA" id="ARBA00022777"/>
    </source>
</evidence>
<dbReference type="SMART" id="SM00330">
    <property type="entry name" value="PIPKc"/>
    <property type="match status" value="1"/>
</dbReference>
<feature type="compositionally biased region" description="Acidic residues" evidence="9">
    <location>
        <begin position="181"/>
        <end position="198"/>
    </location>
</feature>